<sequence length="939" mass="107758">MFRNIIRIRYLHSSSFLRRSKDSFKATSNKPYNNRNDSKSHIIPLTADDITAINKQFLERTNGLEPEFEIKELTDIQQEFKKRFTERYVEPSRKWFQYEWANNNKPKTFTIKYINGREQLDPQLLPKQSMNFLVTDLMKNTLTIGDMVLLGNTATQLAMCVALPESMADPRYTFILVDGELIFESKHAVKLRIPYTLPEEVHKLVKRESRHEYTPIGKVKNSRDTTFMTPLLANQLITSALPANISADAWKQLPLVIKKLKLLHRHLNEPRGAIQISFVKLCQMVQLINLERTEPTDVHEIISKVIGVANERVNSSTFLATYWAIKEQQGYNIWGKIHTSSALLSPISVTILPLKSQHYYYSEILSQMRQKNFKEINKFTSFYNSKEYEKIQKELPHYLNLLRDYCAGNFHNNPQMISFISKIFRKIGKYKDSDISKDICQELIETIKPSEVYVNPLHYNNDLALPISSHLAQDNQLIYDIVQPTLNNDEEGTTRTDYTGMSVYCIDSEDAHEIDDGVSIRKLKSGNFELLIHIADPASFFPECNDESISNEITDETLGKAFEKSFTSYLTDNVDPMFPKSFSRAADLGKNGSKSKTITFSVEVIFDSAKNTLKILKDTFNVSLSNTSNFPRATYKDVDEILAGSKKVNPSMLNDISNLYQIAFNLRRNRIQNDNAIIFGQGFNRGLPKLTGVVNNQQKFNIEFEDQKDTTSTVLVSEFMILANSLCGEYFKKNNIPGVFRCYSNLEMSSKALGQYNFIQEKVKSGIYPTFEDITKISSFLNSSFYSADPLSHAMIGASQYLTVTSPLRRFPDLVNHLQLHRHLKGKPQLFTKDKIKDMIWRFQSRADITKRSARSVNTYWTLKYLEKVIKKNPVTKFEVVVLSVPNNGTVNCMLKNYSYSRGTLKLNKEKSPPLIGDNIKNCKITNIMPIEGILTLDL</sequence>
<dbReference type="PANTHER" id="PTHR23355:SF59">
    <property type="entry name" value="EXORIBONUCLEASE II, MITOCHONDRIAL"/>
    <property type="match status" value="1"/>
</dbReference>
<dbReference type="GO" id="GO:0000175">
    <property type="term" value="F:3'-5'-RNA exonuclease activity"/>
    <property type="evidence" value="ECO:0007669"/>
    <property type="project" value="TreeGrafter"/>
</dbReference>
<evidence type="ECO:0000313" key="2">
    <source>
        <dbReference type="EMBL" id="CAB4252618.1"/>
    </source>
</evidence>
<dbReference type="PANTHER" id="PTHR23355">
    <property type="entry name" value="RIBONUCLEASE"/>
    <property type="match status" value="1"/>
</dbReference>
<keyword evidence="3" id="KW-1185">Reference proteome</keyword>
<proteinExistence type="predicted"/>
<dbReference type="GO" id="GO:0006402">
    <property type="term" value="P:mRNA catabolic process"/>
    <property type="evidence" value="ECO:0007669"/>
    <property type="project" value="TreeGrafter"/>
</dbReference>
<keyword evidence="2" id="KW-0067">ATP-binding</keyword>
<dbReference type="Pfam" id="PF00773">
    <property type="entry name" value="RNB"/>
    <property type="match status" value="1"/>
</dbReference>
<evidence type="ECO:0000313" key="3">
    <source>
        <dbReference type="Proteomes" id="UP000644660"/>
    </source>
</evidence>
<organism evidence="2 3">
    <name type="scientific">Maudiozyma barnettii</name>
    <dbReference type="NCBI Taxonomy" id="61262"/>
    <lineage>
        <taxon>Eukaryota</taxon>
        <taxon>Fungi</taxon>
        <taxon>Dikarya</taxon>
        <taxon>Ascomycota</taxon>
        <taxon>Saccharomycotina</taxon>
        <taxon>Saccharomycetes</taxon>
        <taxon>Saccharomycetales</taxon>
        <taxon>Saccharomycetaceae</taxon>
        <taxon>Maudiozyma</taxon>
    </lineage>
</organism>
<dbReference type="SUPFAM" id="SSF50249">
    <property type="entry name" value="Nucleic acid-binding proteins"/>
    <property type="match status" value="1"/>
</dbReference>
<protein>
    <submittedName>
        <fullName evidence="2">Similar to Saccharomyces cerevisiae YMR287C DSS1 3'-5' exoribonuclease, component of the mitochondrial degradosome along with the ATP-dependent RNA helicase Suv3p</fullName>
    </submittedName>
</protein>
<dbReference type="GO" id="GO:0004386">
    <property type="term" value="F:helicase activity"/>
    <property type="evidence" value="ECO:0007669"/>
    <property type="project" value="UniProtKB-KW"/>
</dbReference>
<dbReference type="GO" id="GO:0003723">
    <property type="term" value="F:RNA binding"/>
    <property type="evidence" value="ECO:0007669"/>
    <property type="project" value="InterPro"/>
</dbReference>
<dbReference type="GO" id="GO:0000932">
    <property type="term" value="C:P-body"/>
    <property type="evidence" value="ECO:0007669"/>
    <property type="project" value="TreeGrafter"/>
</dbReference>
<keyword evidence="2" id="KW-0547">Nucleotide-binding</keyword>
<keyword evidence="2" id="KW-0347">Helicase</keyword>
<accession>A0A8H2VCB2</accession>
<comment type="caution">
    <text evidence="2">The sequence shown here is derived from an EMBL/GenBank/DDBJ whole genome shotgun (WGS) entry which is preliminary data.</text>
</comment>
<evidence type="ECO:0000259" key="1">
    <source>
        <dbReference type="SMART" id="SM00955"/>
    </source>
</evidence>
<dbReference type="Proteomes" id="UP000644660">
    <property type="component" value="Unassembled WGS sequence"/>
</dbReference>
<dbReference type="OrthoDB" id="2285229at2759"/>
<dbReference type="InterPro" id="IPR012340">
    <property type="entry name" value="NA-bd_OB-fold"/>
</dbReference>
<dbReference type="RefSeq" id="XP_041404656.1">
    <property type="nucleotide sequence ID" value="XM_041548722.1"/>
</dbReference>
<dbReference type="GeneID" id="64855750"/>
<gene>
    <name evidence="2" type="ORF">KABA2_02S00484</name>
</gene>
<name>A0A8H2VCB2_9SACH</name>
<dbReference type="InterPro" id="IPR001900">
    <property type="entry name" value="RNase_II/R"/>
</dbReference>
<dbReference type="InterPro" id="IPR050180">
    <property type="entry name" value="RNR_Ribonuclease"/>
</dbReference>
<dbReference type="EMBL" id="CAEFZW010000002">
    <property type="protein sequence ID" value="CAB4252618.1"/>
    <property type="molecule type" value="Genomic_DNA"/>
</dbReference>
<reference evidence="2 3" key="1">
    <citation type="submission" date="2020-05" db="EMBL/GenBank/DDBJ databases">
        <authorList>
            <person name="Casaregola S."/>
            <person name="Devillers H."/>
            <person name="Grondin C."/>
        </authorList>
    </citation>
    <scope>NUCLEOTIDE SEQUENCE [LARGE SCALE GENOMIC DNA]</scope>
    <source>
        <strain evidence="2 3">CLIB 1767</strain>
    </source>
</reference>
<feature type="domain" description="RNB" evidence="1">
    <location>
        <begin position="495"/>
        <end position="826"/>
    </location>
</feature>
<keyword evidence="2" id="KW-0378">Hydrolase</keyword>
<dbReference type="SMART" id="SM00955">
    <property type="entry name" value="RNB"/>
    <property type="match status" value="1"/>
</dbReference>
<dbReference type="AlphaFoldDB" id="A0A8H2VCB2"/>